<dbReference type="EMBL" id="VAUP01000038">
    <property type="protein sequence ID" value="TLX41081.1"/>
    <property type="molecule type" value="Genomic_DNA"/>
</dbReference>
<name>A0A6C1KBC1_XANAU</name>
<dbReference type="InterPro" id="IPR035959">
    <property type="entry name" value="RutC-like_sf"/>
</dbReference>
<dbReference type="PANTHER" id="PTHR47328:SF1">
    <property type="entry name" value="RUTC FAMILY PROTEIN YOAB"/>
    <property type="match status" value="1"/>
</dbReference>
<reference evidence="1 2" key="1">
    <citation type="submission" date="2019-05" db="EMBL/GenBank/DDBJ databases">
        <authorList>
            <person name="Zhou X."/>
        </authorList>
    </citation>
    <scope>NUCLEOTIDE SEQUENCE [LARGE SCALE GENOMIC DNA]</scope>
    <source>
        <strain evidence="1 2">DSM 432</strain>
    </source>
</reference>
<gene>
    <name evidence="1" type="ORF">FBQ73_19290</name>
</gene>
<dbReference type="PANTHER" id="PTHR47328">
    <property type="match status" value="1"/>
</dbReference>
<dbReference type="InterPro" id="IPR035709">
    <property type="entry name" value="YoaB-like"/>
</dbReference>
<dbReference type="GeneID" id="95775599"/>
<dbReference type="Pfam" id="PF01042">
    <property type="entry name" value="Ribonuc_L-PSP"/>
    <property type="match status" value="1"/>
</dbReference>
<evidence type="ECO:0000313" key="2">
    <source>
        <dbReference type="Proteomes" id="UP000305131"/>
    </source>
</evidence>
<comment type="caution">
    <text evidence="1">The sequence shown here is derived from an EMBL/GenBank/DDBJ whole genome shotgun (WGS) entry which is preliminary data.</text>
</comment>
<protein>
    <submittedName>
        <fullName evidence="1">RidA family protein</fullName>
    </submittedName>
</protein>
<dbReference type="CDD" id="cd06150">
    <property type="entry name" value="YjgF_YER057c_UK114_like_2"/>
    <property type="match status" value="1"/>
</dbReference>
<dbReference type="RefSeq" id="WP_138401124.1">
    <property type="nucleotide sequence ID" value="NZ_JBAFVI010000003.1"/>
</dbReference>
<accession>A0A6C1KBC1</accession>
<evidence type="ECO:0000313" key="1">
    <source>
        <dbReference type="EMBL" id="TLX41081.1"/>
    </source>
</evidence>
<sequence>MSIERLDKGRRMSEAVIHGNTVYLAGQVAEGPDVESQTKAVLASIDALLARAGTDKSRLLTATIWLSDIANFAGMNAVWDAWVDQDNPPARATSEGKLAAPKYLVEIIVVAARG</sequence>
<dbReference type="SUPFAM" id="SSF55298">
    <property type="entry name" value="YjgF-like"/>
    <property type="match status" value="1"/>
</dbReference>
<dbReference type="InterPro" id="IPR006175">
    <property type="entry name" value="YjgF/YER057c/UK114"/>
</dbReference>
<dbReference type="AlphaFoldDB" id="A0A6C1KBC1"/>
<dbReference type="Proteomes" id="UP000305131">
    <property type="component" value="Unassembled WGS sequence"/>
</dbReference>
<organism evidence="1 2">
    <name type="scientific">Xanthobacter autotrophicus</name>
    <dbReference type="NCBI Taxonomy" id="280"/>
    <lineage>
        <taxon>Bacteria</taxon>
        <taxon>Pseudomonadati</taxon>
        <taxon>Pseudomonadota</taxon>
        <taxon>Alphaproteobacteria</taxon>
        <taxon>Hyphomicrobiales</taxon>
        <taxon>Xanthobacteraceae</taxon>
        <taxon>Xanthobacter</taxon>
    </lineage>
</organism>
<proteinExistence type="predicted"/>
<dbReference type="Gene3D" id="3.30.1330.40">
    <property type="entry name" value="RutC-like"/>
    <property type="match status" value="1"/>
</dbReference>
<dbReference type="OrthoDB" id="9803101at2"/>